<evidence type="ECO:0000313" key="10">
    <source>
        <dbReference type="EMBL" id="KAE8244753.1"/>
    </source>
</evidence>
<dbReference type="EMBL" id="LWDF02000582">
    <property type="protein sequence ID" value="KAE8244753.1"/>
    <property type="molecule type" value="Genomic_DNA"/>
</dbReference>
<comment type="similarity">
    <text evidence="3 9">Belongs to the MICOS complex subunit Mic10 family.</text>
</comment>
<evidence type="ECO:0000256" key="2">
    <source>
        <dbReference type="ARBA" id="ARBA00004434"/>
    </source>
</evidence>
<dbReference type="Proteomes" id="UP000077521">
    <property type="component" value="Unassembled WGS sequence"/>
</dbReference>
<dbReference type="Pfam" id="PF04418">
    <property type="entry name" value="DUF543"/>
    <property type="match status" value="1"/>
</dbReference>
<comment type="subunit">
    <text evidence="9">Component of the mitochondrial contact site and cristae organizing system (MICOS) complex.</text>
</comment>
<evidence type="ECO:0000256" key="8">
    <source>
        <dbReference type="ARBA" id="ARBA00023136"/>
    </source>
</evidence>
<dbReference type="AlphaFoldDB" id="A0A177TN54"/>
<evidence type="ECO:0000256" key="4">
    <source>
        <dbReference type="ARBA" id="ARBA00022692"/>
    </source>
</evidence>
<keyword evidence="6" id="KW-1133">Transmembrane helix</keyword>
<sequence>MAANSASSSGSAQQKVSSEDIISQKTDLCISNTIVKTGLGFSAGVIASVLLFRRRAFPVWIGTGFGLGSGYTDCERSFNPVSVPGVRIVPASGSSSSPSDLPAPSSFERLQQRAGEALGAAREKADHQLNKSGGILEKIESQGKQGLEAVKEQVGLASEKVKQGAAKVEEKSQIPGKDCLTCRITGAAALTATGTGAFIEARRLGAFGHVTRSPPTALTTTPKSWFSMEPVQRTGKGWPRSLVVIGTICYVGALGRLFY</sequence>
<dbReference type="GO" id="GO:0061617">
    <property type="term" value="C:MICOS complex"/>
    <property type="evidence" value="ECO:0007669"/>
    <property type="project" value="UniProtKB-UniRule"/>
</dbReference>
<evidence type="ECO:0000256" key="9">
    <source>
        <dbReference type="RuleBase" id="RU363011"/>
    </source>
</evidence>
<keyword evidence="5 9" id="KW-0999">Mitochondrion inner membrane</keyword>
<evidence type="ECO:0000256" key="3">
    <source>
        <dbReference type="ARBA" id="ARBA00006792"/>
    </source>
</evidence>
<accession>A0A177TN54</accession>
<proteinExistence type="inferred from homology"/>
<keyword evidence="11" id="KW-1185">Reference proteome</keyword>
<comment type="caution">
    <text evidence="10">The sequence shown here is derived from an EMBL/GenBank/DDBJ whole genome shotgun (WGS) entry which is preliminary data.</text>
</comment>
<dbReference type="InterPro" id="IPR007512">
    <property type="entry name" value="Mic10"/>
</dbReference>
<protein>
    <recommendedName>
        <fullName evidence="9">MICOS complex subunit MIC10</fullName>
    </recommendedName>
</protein>
<evidence type="ECO:0000313" key="11">
    <source>
        <dbReference type="Proteomes" id="UP000077521"/>
    </source>
</evidence>
<evidence type="ECO:0000256" key="6">
    <source>
        <dbReference type="ARBA" id="ARBA00022989"/>
    </source>
</evidence>
<comment type="function">
    <text evidence="1 9">Component of the MICOS complex, a large protein complex of the mitochondrial inner membrane that plays crucial roles in the maintenance of crista junctions, inner membrane architecture, and formation of contact sites to the outer membrane.</text>
</comment>
<keyword evidence="4" id="KW-0812">Transmembrane</keyword>
<comment type="subcellular location">
    <subcellularLocation>
        <location evidence="2 9">Mitochondrion inner membrane</location>
        <topology evidence="2 9">Single-pass membrane protein</topology>
    </subcellularLocation>
</comment>
<organism evidence="10 11">
    <name type="scientific">Tilletia indica</name>
    <dbReference type="NCBI Taxonomy" id="43049"/>
    <lineage>
        <taxon>Eukaryota</taxon>
        <taxon>Fungi</taxon>
        <taxon>Dikarya</taxon>
        <taxon>Basidiomycota</taxon>
        <taxon>Ustilaginomycotina</taxon>
        <taxon>Exobasidiomycetes</taxon>
        <taxon>Tilletiales</taxon>
        <taxon>Tilletiaceae</taxon>
        <taxon>Tilletia</taxon>
    </lineage>
</organism>
<gene>
    <name evidence="10" type="ORF">A4X13_0g6299</name>
</gene>
<evidence type="ECO:0000256" key="7">
    <source>
        <dbReference type="ARBA" id="ARBA00023128"/>
    </source>
</evidence>
<reference evidence="10" key="2">
    <citation type="journal article" date="2019" name="IMA Fungus">
        <title>Genome sequencing and comparison of five Tilletia species to identify candidate genes for the detection of regulated species infecting wheat.</title>
        <authorList>
            <person name="Nguyen H.D.T."/>
            <person name="Sultana T."/>
            <person name="Kesanakurti P."/>
            <person name="Hambleton S."/>
        </authorList>
    </citation>
    <scope>NUCLEOTIDE SEQUENCE</scope>
    <source>
        <strain evidence="10">DAOMC 236416</strain>
    </source>
</reference>
<reference evidence="10" key="1">
    <citation type="submission" date="2016-04" db="EMBL/GenBank/DDBJ databases">
        <authorList>
            <person name="Nguyen H.D."/>
            <person name="Samba Siva P."/>
            <person name="Cullis J."/>
            <person name="Levesque C.A."/>
            <person name="Hambleton S."/>
        </authorList>
    </citation>
    <scope>NUCLEOTIDE SEQUENCE</scope>
    <source>
        <strain evidence="10">DAOMC 236416</strain>
    </source>
</reference>
<keyword evidence="8" id="KW-0472">Membrane</keyword>
<dbReference type="PANTHER" id="PTHR21304">
    <property type="entry name" value="MICOS COMPLEX SUBUNIT MIC10"/>
    <property type="match status" value="1"/>
</dbReference>
<evidence type="ECO:0000256" key="5">
    <source>
        <dbReference type="ARBA" id="ARBA00022792"/>
    </source>
</evidence>
<name>A0A177TN54_9BASI</name>
<dbReference type="PANTHER" id="PTHR21304:SF0">
    <property type="entry name" value="MICOS COMPLEX SUBUNIT MIC10"/>
    <property type="match status" value="1"/>
</dbReference>
<evidence type="ECO:0000256" key="1">
    <source>
        <dbReference type="ARBA" id="ARBA00002689"/>
    </source>
</evidence>
<keyword evidence="7 9" id="KW-0496">Mitochondrion</keyword>